<evidence type="ECO:0000256" key="8">
    <source>
        <dbReference type="ARBA" id="ARBA00023180"/>
    </source>
</evidence>
<dbReference type="InterPro" id="IPR040986">
    <property type="entry name" value="QSOX_FAD-bd_dom"/>
</dbReference>
<accession>A0A9P0CD24</accession>
<reference evidence="13" key="1">
    <citation type="submission" date="2022-01" db="EMBL/GenBank/DDBJ databases">
        <authorList>
            <person name="King R."/>
        </authorList>
    </citation>
    <scope>NUCLEOTIDE SEQUENCE</scope>
</reference>
<feature type="domain" description="ERV/ALR sulfhydryl oxidase" evidence="11">
    <location>
        <begin position="420"/>
        <end position="527"/>
    </location>
</feature>
<organism evidence="13 14">
    <name type="scientific">Psylliodes chrysocephalus</name>
    <dbReference type="NCBI Taxonomy" id="3402493"/>
    <lineage>
        <taxon>Eukaryota</taxon>
        <taxon>Metazoa</taxon>
        <taxon>Ecdysozoa</taxon>
        <taxon>Arthropoda</taxon>
        <taxon>Hexapoda</taxon>
        <taxon>Insecta</taxon>
        <taxon>Pterygota</taxon>
        <taxon>Neoptera</taxon>
        <taxon>Endopterygota</taxon>
        <taxon>Coleoptera</taxon>
        <taxon>Polyphaga</taxon>
        <taxon>Cucujiformia</taxon>
        <taxon>Chrysomeloidea</taxon>
        <taxon>Chrysomelidae</taxon>
        <taxon>Galerucinae</taxon>
        <taxon>Alticini</taxon>
        <taxon>Psylliodes</taxon>
    </lineage>
</organism>
<dbReference type="OrthoDB" id="59470at2759"/>
<dbReference type="Pfam" id="PF04777">
    <property type="entry name" value="Evr1_Alr"/>
    <property type="match status" value="1"/>
</dbReference>
<dbReference type="SUPFAM" id="SSF69000">
    <property type="entry name" value="FAD-dependent thiol oxidase"/>
    <property type="match status" value="1"/>
</dbReference>
<dbReference type="AlphaFoldDB" id="A0A9P0CD24"/>
<dbReference type="InterPro" id="IPR017905">
    <property type="entry name" value="ERV/ALR_sulphydryl_oxidase"/>
</dbReference>
<dbReference type="Gene3D" id="1.20.120.1960">
    <property type="entry name" value="QSOX sulfhydryl oxidase domain"/>
    <property type="match status" value="1"/>
</dbReference>
<comment type="function">
    <text evidence="10">Catalyzes the oxidation of sulfhydryl groups in peptide and protein thiols to disulfides with the reduction of oxygen to hydrogen peroxide.</text>
</comment>
<dbReference type="GO" id="GO:0000139">
    <property type="term" value="C:Golgi membrane"/>
    <property type="evidence" value="ECO:0007669"/>
    <property type="project" value="TreeGrafter"/>
</dbReference>
<proteinExistence type="inferred from homology"/>
<dbReference type="PROSITE" id="PS51324">
    <property type="entry name" value="ERV_ALR"/>
    <property type="match status" value="1"/>
</dbReference>
<evidence type="ECO:0000256" key="1">
    <source>
        <dbReference type="ARBA" id="ARBA00001974"/>
    </source>
</evidence>
<dbReference type="Pfam" id="PF00085">
    <property type="entry name" value="Thioredoxin"/>
    <property type="match status" value="1"/>
</dbReference>
<keyword evidence="10" id="KW-0472">Membrane</keyword>
<dbReference type="CDD" id="cd02992">
    <property type="entry name" value="PDI_a_QSOX"/>
    <property type="match status" value="1"/>
</dbReference>
<name>A0A9P0CD24_9CUCU</name>
<dbReference type="InterPro" id="IPR036249">
    <property type="entry name" value="Thioredoxin-like_sf"/>
</dbReference>
<dbReference type="GO" id="GO:0006457">
    <property type="term" value="P:protein folding"/>
    <property type="evidence" value="ECO:0007669"/>
    <property type="project" value="TreeGrafter"/>
</dbReference>
<dbReference type="EC" id="1.8.3.2" evidence="10"/>
<dbReference type="InterPro" id="IPR036774">
    <property type="entry name" value="ERV/ALR_sulphydryl_oxid_sf"/>
</dbReference>
<feature type="transmembrane region" description="Helical" evidence="10">
    <location>
        <begin position="597"/>
        <end position="615"/>
    </location>
</feature>
<dbReference type="GO" id="GO:0016971">
    <property type="term" value="F:flavin-dependent sulfhydryl oxidase activity"/>
    <property type="evidence" value="ECO:0007669"/>
    <property type="project" value="InterPro"/>
</dbReference>
<keyword evidence="7" id="KW-1015">Disulfide bond</keyword>
<dbReference type="InterPro" id="IPR013766">
    <property type="entry name" value="Thioredoxin_domain"/>
</dbReference>
<evidence type="ECO:0000259" key="12">
    <source>
        <dbReference type="PROSITE" id="PS51352"/>
    </source>
</evidence>
<gene>
    <name evidence="13" type="ORF">PSYICH_LOCUS841</name>
</gene>
<keyword evidence="8" id="KW-0325">Glycoprotein</keyword>
<sequence length="632" mass="74068">MTRHYIQKVTYCVLFLFTLIHFSNNTSLSIFEQKKYKKLSENIGLYSLNDDVEILTAENFKNELYNNKRAWVVEFYNSWCGFCQRFAPSWKAFATDVKGWKSVVGIGVMDCANDENTPICREFEIMAYPTIKYFYENYKEGPKNLGEKFSVGSHAHEHRQKVLEVIQKEQTEGRGKHFPDILPYVDSDLKELFKSGTENTFLIIQKEDDHIGSEVIMDLHKIKNIRFSFSNNTELINKFGIKDFPALIFVEKDETFQIIKTEGKREAYRTAIEKYVHPKKVISDYNIVKLDHHDNTNEPSMNEFLETREKQALKERIKKMGDVVFQMDLEAALRYSLRHEVATVKEITKEKLTALKIYLNVLSKYFPFGRNGRIFLQDLKDFVWYKTTVKGDDIAKILMNAEKEDQLVFSSPHHWLGCKGSSNIYRGYPCGLWKMFHYLTVNAADYNEGVKGSNYKIVLEAMHGYIKHFFGCTDCSQHFQDMAKKRELSKVTSWDDSILWLWMAHNEVNKRLSGDQTEDPEYPKYQFPSKNSCPRCYDKDDSWNVGEVLYYLKHMYSNINIRYIGSDTRILHLGLDGSHNYSTESGLFKTLDTTMCFILYVASFMLILVVIYMFLKRGYRKKVYHHDLLGKV</sequence>
<keyword evidence="14" id="KW-1185">Reference proteome</keyword>
<dbReference type="InterPro" id="IPR039798">
    <property type="entry name" value="Sulfhydryl_oxidase"/>
</dbReference>
<dbReference type="FunFam" id="3.40.30.10:FF:000073">
    <property type="entry name" value="Sulfhydryl oxidase"/>
    <property type="match status" value="1"/>
</dbReference>
<dbReference type="Gene3D" id="3.40.30.10">
    <property type="entry name" value="Glutaredoxin"/>
    <property type="match status" value="2"/>
</dbReference>
<dbReference type="InterPro" id="IPR042568">
    <property type="entry name" value="QSOX_FAD-bd_sf"/>
</dbReference>
<evidence type="ECO:0000259" key="11">
    <source>
        <dbReference type="PROSITE" id="PS51324"/>
    </source>
</evidence>
<dbReference type="FunFam" id="1.20.120.310:FF:000001">
    <property type="entry name" value="Sulfhydryl oxidase"/>
    <property type="match status" value="1"/>
</dbReference>
<keyword evidence="10" id="KW-1133">Transmembrane helix</keyword>
<dbReference type="Gene3D" id="1.20.120.310">
    <property type="entry name" value="ERV/ALR sulfhydryl oxidase domain"/>
    <property type="match status" value="1"/>
</dbReference>
<dbReference type="Pfam" id="PF18371">
    <property type="entry name" value="FAD_SOX"/>
    <property type="match status" value="1"/>
</dbReference>
<dbReference type="PROSITE" id="PS51352">
    <property type="entry name" value="THIOREDOXIN_2"/>
    <property type="match status" value="1"/>
</dbReference>
<dbReference type="PANTHER" id="PTHR22897">
    <property type="entry name" value="QUIESCIN Q6-RELATED SULFHYDRYL OXIDASE"/>
    <property type="match status" value="1"/>
</dbReference>
<dbReference type="GO" id="GO:0003756">
    <property type="term" value="F:protein disulfide isomerase activity"/>
    <property type="evidence" value="ECO:0007669"/>
    <property type="project" value="TreeGrafter"/>
</dbReference>
<comment type="catalytic activity">
    <reaction evidence="9 10">
        <text>2 R'C(R)SH + O2 = R'C(R)S-S(R)CR' + H2O2</text>
        <dbReference type="Rhea" id="RHEA:17357"/>
        <dbReference type="ChEBI" id="CHEBI:15379"/>
        <dbReference type="ChEBI" id="CHEBI:16240"/>
        <dbReference type="ChEBI" id="CHEBI:16520"/>
        <dbReference type="ChEBI" id="CHEBI:17412"/>
        <dbReference type="EC" id="1.8.3.2"/>
    </reaction>
</comment>
<dbReference type="PANTHER" id="PTHR22897:SF8">
    <property type="entry name" value="SULFHYDRYL OXIDASE"/>
    <property type="match status" value="1"/>
</dbReference>
<feature type="domain" description="Thioredoxin" evidence="12">
    <location>
        <begin position="34"/>
        <end position="190"/>
    </location>
</feature>
<comment type="similarity">
    <text evidence="2 10">Belongs to the quiescin-sulfhydryl oxidase (QSOX) family.</text>
</comment>
<evidence type="ECO:0000256" key="3">
    <source>
        <dbReference type="ARBA" id="ARBA00022630"/>
    </source>
</evidence>
<comment type="cofactor">
    <cofactor evidence="1 10">
        <name>FAD</name>
        <dbReference type="ChEBI" id="CHEBI:57692"/>
    </cofactor>
</comment>
<dbReference type="InterPro" id="IPR041269">
    <property type="entry name" value="QSOX_Trx1"/>
</dbReference>
<dbReference type="FunFam" id="1.20.120.1960:FF:000001">
    <property type="entry name" value="Sulfhydryl oxidase"/>
    <property type="match status" value="1"/>
</dbReference>
<dbReference type="Pfam" id="PF18108">
    <property type="entry name" value="QSOX_Trx1"/>
    <property type="match status" value="1"/>
</dbReference>
<dbReference type="EMBL" id="OV651813">
    <property type="protein sequence ID" value="CAH1098986.1"/>
    <property type="molecule type" value="Genomic_DNA"/>
</dbReference>
<evidence type="ECO:0000256" key="2">
    <source>
        <dbReference type="ARBA" id="ARBA00006041"/>
    </source>
</evidence>
<protein>
    <recommendedName>
        <fullName evidence="10">Sulfhydryl oxidase</fullName>
        <ecNumber evidence="10">1.8.3.2</ecNumber>
    </recommendedName>
</protein>
<evidence type="ECO:0000256" key="9">
    <source>
        <dbReference type="ARBA" id="ARBA00048864"/>
    </source>
</evidence>
<evidence type="ECO:0000256" key="10">
    <source>
        <dbReference type="RuleBase" id="RU371123"/>
    </source>
</evidence>
<evidence type="ECO:0000256" key="4">
    <source>
        <dbReference type="ARBA" id="ARBA00022729"/>
    </source>
</evidence>
<evidence type="ECO:0000256" key="6">
    <source>
        <dbReference type="ARBA" id="ARBA00023002"/>
    </source>
</evidence>
<keyword evidence="10" id="KW-0812">Transmembrane</keyword>
<dbReference type="SUPFAM" id="SSF52833">
    <property type="entry name" value="Thioredoxin-like"/>
    <property type="match status" value="1"/>
</dbReference>
<evidence type="ECO:0000256" key="5">
    <source>
        <dbReference type="ARBA" id="ARBA00022827"/>
    </source>
</evidence>
<keyword evidence="4" id="KW-0732">Signal</keyword>
<keyword evidence="5 10" id="KW-0274">FAD</keyword>
<evidence type="ECO:0000313" key="13">
    <source>
        <dbReference type="EMBL" id="CAH1098986.1"/>
    </source>
</evidence>
<dbReference type="GO" id="GO:0005615">
    <property type="term" value="C:extracellular space"/>
    <property type="evidence" value="ECO:0007669"/>
    <property type="project" value="TreeGrafter"/>
</dbReference>
<dbReference type="Proteomes" id="UP001153636">
    <property type="component" value="Chromosome 1"/>
</dbReference>
<keyword evidence="3 10" id="KW-0285">Flavoprotein</keyword>
<evidence type="ECO:0000256" key="7">
    <source>
        <dbReference type="ARBA" id="ARBA00023157"/>
    </source>
</evidence>
<evidence type="ECO:0000313" key="14">
    <source>
        <dbReference type="Proteomes" id="UP001153636"/>
    </source>
</evidence>
<keyword evidence="6 10" id="KW-0560">Oxidoreductase</keyword>